<evidence type="ECO:0000313" key="1">
    <source>
        <dbReference type="Proteomes" id="UP000050795"/>
    </source>
</evidence>
<dbReference type="AlphaFoldDB" id="A0AA85J4S2"/>
<keyword evidence="1" id="KW-1185">Reference proteome</keyword>
<proteinExistence type="predicted"/>
<name>A0AA85J4S2_TRIRE</name>
<accession>A0AA85J4S2</accession>
<sequence length="120" mass="13644">MYISIGSCKFVGRWVSRLFRFQNSLLLIFYDYLTFNFEATVNARVDICFKSLEHKQTLTCSVRLLQQISSMVYITECLSSTLDLISDFSSSVPCETVLPDEETERGDLLQTAIATVDSDC</sequence>
<reference evidence="1" key="1">
    <citation type="submission" date="2022-06" db="EMBL/GenBank/DDBJ databases">
        <authorList>
            <person name="Berger JAMES D."/>
            <person name="Berger JAMES D."/>
        </authorList>
    </citation>
    <scope>NUCLEOTIDE SEQUENCE [LARGE SCALE GENOMIC DNA]</scope>
</reference>
<protein>
    <submittedName>
        <fullName evidence="2">Uncharacterized protein</fullName>
    </submittedName>
</protein>
<dbReference type="Proteomes" id="UP000050795">
    <property type="component" value="Unassembled WGS sequence"/>
</dbReference>
<reference evidence="2" key="2">
    <citation type="submission" date="2023-11" db="UniProtKB">
        <authorList>
            <consortium name="WormBaseParasite"/>
        </authorList>
    </citation>
    <scope>IDENTIFICATION</scope>
</reference>
<dbReference type="WBParaSite" id="TREG1_128840.1">
    <property type="protein sequence ID" value="TREG1_128840.1"/>
    <property type="gene ID" value="TREG1_128840"/>
</dbReference>
<evidence type="ECO:0000313" key="2">
    <source>
        <dbReference type="WBParaSite" id="TREG1_128840.1"/>
    </source>
</evidence>
<organism evidence="1 2">
    <name type="scientific">Trichobilharzia regenti</name>
    <name type="common">Nasal bird schistosome</name>
    <dbReference type="NCBI Taxonomy" id="157069"/>
    <lineage>
        <taxon>Eukaryota</taxon>
        <taxon>Metazoa</taxon>
        <taxon>Spiralia</taxon>
        <taxon>Lophotrochozoa</taxon>
        <taxon>Platyhelminthes</taxon>
        <taxon>Trematoda</taxon>
        <taxon>Digenea</taxon>
        <taxon>Strigeidida</taxon>
        <taxon>Schistosomatoidea</taxon>
        <taxon>Schistosomatidae</taxon>
        <taxon>Trichobilharzia</taxon>
    </lineage>
</organism>